<sequence length="366" mass="40483">MVVYNFSAGPAMMPSEVVEQIKAELTSYKASQMSVMEISHRSDLYAQMFQEAKADLRELLAVPKTHRILFLQGGASMQFTTVPLNLAYKTKRIAFVDTGHWSQTAIADAKLLPDKEVDVIASGHENGYTALPTKIKAQKDYDYVHLTINNTIEGTMFQKLPELAGQTLVGDISSNILGYQHNVDKYGLLYASAQKNIGPAGLTLVIVKEDLLDQEQDLPSMLDYVKLIKEDSNLNTPPVFPIYAAGLVFKWLKKQGGVAQMQRQNEEKSNLLYEQLDNSKLFKATAAKADRSLTNIPFTTGDKALDERFVTEATQAGLCNLKGHALVGGMRASMYNAFPYAGAKALVEFMQKFEQQVHPSFAVSAL</sequence>
<dbReference type="EC" id="2.6.1.52" evidence="11"/>
<keyword evidence="7 11" id="KW-0663">Pyridoxal phosphate</keyword>
<comment type="caution">
    <text evidence="11">Lacks conserved residue(s) required for the propagation of feature annotation.</text>
</comment>
<evidence type="ECO:0000256" key="8">
    <source>
        <dbReference type="ARBA" id="ARBA00023299"/>
    </source>
</evidence>
<proteinExistence type="inferred from homology"/>
<dbReference type="RefSeq" id="WP_369942846.1">
    <property type="nucleotide sequence ID" value="NZ_JBCLUF010000034.1"/>
</dbReference>
<dbReference type="PANTHER" id="PTHR43247">
    <property type="entry name" value="PHOSPHOSERINE AMINOTRANSFERASE"/>
    <property type="match status" value="1"/>
</dbReference>
<keyword evidence="5 11" id="KW-0028">Amino-acid biosynthesis</keyword>
<dbReference type="PANTHER" id="PTHR43247:SF1">
    <property type="entry name" value="PHOSPHOSERINE AMINOTRANSFERASE"/>
    <property type="match status" value="1"/>
</dbReference>
<dbReference type="SUPFAM" id="SSF53383">
    <property type="entry name" value="PLP-dependent transferases"/>
    <property type="match status" value="1"/>
</dbReference>
<feature type="binding site" evidence="11">
    <location>
        <position position="171"/>
    </location>
    <ligand>
        <name>pyridoxal 5'-phosphate</name>
        <dbReference type="ChEBI" id="CHEBI:597326"/>
    </ligand>
</feature>
<dbReference type="Proteomes" id="UP001565236">
    <property type="component" value="Unassembled WGS sequence"/>
</dbReference>
<comment type="similarity">
    <text evidence="3 11">Belongs to the class-V pyridoxal-phosphate-dependent aminotransferase family. SerC subfamily.</text>
</comment>
<reference evidence="14 15" key="1">
    <citation type="submission" date="2024-03" db="EMBL/GenBank/DDBJ databases">
        <title>Mouse gut bacterial collection (mGBC) of GemPharmatech.</title>
        <authorList>
            <person name="He Y."/>
            <person name="Dong L."/>
            <person name="Wu D."/>
            <person name="Gao X."/>
            <person name="Lin Z."/>
        </authorList>
    </citation>
    <scope>NUCLEOTIDE SEQUENCE [LARGE SCALE GENOMIC DNA]</scope>
    <source>
        <strain evidence="14 15">15-30</strain>
    </source>
</reference>
<dbReference type="PIRSF" id="PIRSF000525">
    <property type="entry name" value="SerC"/>
    <property type="match status" value="1"/>
</dbReference>
<feature type="binding site" evidence="11">
    <location>
        <begin position="235"/>
        <end position="236"/>
    </location>
    <ligand>
        <name>pyridoxal 5'-phosphate</name>
        <dbReference type="ChEBI" id="CHEBI:597326"/>
    </ligand>
</feature>
<dbReference type="NCBIfam" id="TIGR01364">
    <property type="entry name" value="serC_1"/>
    <property type="match status" value="1"/>
</dbReference>
<evidence type="ECO:0000256" key="9">
    <source>
        <dbReference type="ARBA" id="ARBA00047630"/>
    </source>
</evidence>
<evidence type="ECO:0000256" key="11">
    <source>
        <dbReference type="HAMAP-Rule" id="MF_00160"/>
    </source>
</evidence>
<keyword evidence="8 11" id="KW-0718">Serine biosynthesis</keyword>
<feature type="binding site" evidence="11">
    <location>
        <position position="194"/>
    </location>
    <ligand>
        <name>pyridoxal 5'-phosphate</name>
        <dbReference type="ChEBI" id="CHEBI:597326"/>
    </ligand>
</feature>
<feature type="binding site" evidence="11">
    <location>
        <begin position="75"/>
        <end position="76"/>
    </location>
    <ligand>
        <name>pyridoxal 5'-phosphate</name>
        <dbReference type="ChEBI" id="CHEBI:597326"/>
    </ligand>
</feature>
<keyword evidence="11" id="KW-0963">Cytoplasm</keyword>
<evidence type="ECO:0000256" key="7">
    <source>
        <dbReference type="ARBA" id="ARBA00022898"/>
    </source>
</evidence>
<comment type="subcellular location">
    <subcellularLocation>
        <location evidence="11">Cytoplasm</location>
    </subcellularLocation>
</comment>
<evidence type="ECO:0000256" key="3">
    <source>
        <dbReference type="ARBA" id="ARBA00006904"/>
    </source>
</evidence>
<feature type="modified residue" description="N6-(pyridoxal phosphate)lysine" evidence="11">
    <location>
        <position position="195"/>
    </location>
</feature>
<comment type="catalytic activity">
    <reaction evidence="9 11">
        <text>4-(phosphooxy)-L-threonine + 2-oxoglutarate = (R)-3-hydroxy-2-oxo-4-phosphooxybutanoate + L-glutamate</text>
        <dbReference type="Rhea" id="RHEA:16573"/>
        <dbReference type="ChEBI" id="CHEBI:16810"/>
        <dbReference type="ChEBI" id="CHEBI:29985"/>
        <dbReference type="ChEBI" id="CHEBI:58452"/>
        <dbReference type="ChEBI" id="CHEBI:58538"/>
        <dbReference type="EC" id="2.6.1.52"/>
    </reaction>
</comment>
<dbReference type="Gene3D" id="3.90.1150.10">
    <property type="entry name" value="Aspartate Aminotransferase, domain 1"/>
    <property type="match status" value="1"/>
</dbReference>
<feature type="binding site" evidence="11">
    <location>
        <position position="101"/>
    </location>
    <ligand>
        <name>pyridoxal 5'-phosphate</name>
        <dbReference type="ChEBI" id="CHEBI:597326"/>
    </ligand>
</feature>
<feature type="binding site" evidence="11">
    <location>
        <position position="41"/>
    </location>
    <ligand>
        <name>L-glutamate</name>
        <dbReference type="ChEBI" id="CHEBI:29985"/>
    </ligand>
</feature>
<dbReference type="GO" id="GO:0004648">
    <property type="term" value="F:O-phospho-L-serine:2-oxoglutarate aminotransferase activity"/>
    <property type="evidence" value="ECO:0007669"/>
    <property type="project" value="UniProtKB-EC"/>
</dbReference>
<dbReference type="InterPro" id="IPR015424">
    <property type="entry name" value="PyrdxlP-dep_Trfase"/>
</dbReference>
<feature type="binding site" evidence="11">
    <location>
        <position position="151"/>
    </location>
    <ligand>
        <name>pyridoxal 5'-phosphate</name>
        <dbReference type="ChEBI" id="CHEBI:597326"/>
    </ligand>
</feature>
<dbReference type="Gene3D" id="3.40.640.10">
    <property type="entry name" value="Type I PLP-dependent aspartate aminotransferase-like (Major domain)"/>
    <property type="match status" value="1"/>
</dbReference>
<dbReference type="InterPro" id="IPR015421">
    <property type="entry name" value="PyrdxlP-dep_Trfase_major"/>
</dbReference>
<evidence type="ECO:0000256" key="10">
    <source>
        <dbReference type="ARBA" id="ARBA00049007"/>
    </source>
</evidence>
<gene>
    <name evidence="11 14" type="primary">serC</name>
    <name evidence="14" type="ORF">AALT52_08510</name>
</gene>
<evidence type="ECO:0000259" key="13">
    <source>
        <dbReference type="Pfam" id="PF00266"/>
    </source>
</evidence>
<keyword evidence="15" id="KW-1185">Reference proteome</keyword>
<accession>A0ABV4DR35</accession>
<organism evidence="14 15">
    <name type="scientific">Ligilactobacillus faecis</name>
    <dbReference type="NCBI Taxonomy" id="762833"/>
    <lineage>
        <taxon>Bacteria</taxon>
        <taxon>Bacillati</taxon>
        <taxon>Bacillota</taxon>
        <taxon>Bacilli</taxon>
        <taxon>Lactobacillales</taxon>
        <taxon>Lactobacillaceae</taxon>
        <taxon>Ligilactobacillus</taxon>
    </lineage>
</organism>
<dbReference type="InterPro" id="IPR015422">
    <property type="entry name" value="PyrdxlP-dep_Trfase_small"/>
</dbReference>
<dbReference type="InterPro" id="IPR022278">
    <property type="entry name" value="Pser_aminoTfrase"/>
</dbReference>
<comment type="function">
    <text evidence="1 11">Catalyzes the reversible conversion of 3-phosphohydroxypyruvate to phosphoserine and of 3-hydroxy-2-oxo-4-phosphonooxybutanoate to phosphohydroxythreonine.</text>
</comment>
<evidence type="ECO:0000256" key="2">
    <source>
        <dbReference type="ARBA" id="ARBA00005099"/>
    </source>
</evidence>
<evidence type="ECO:0000256" key="1">
    <source>
        <dbReference type="ARBA" id="ARBA00003483"/>
    </source>
</evidence>
<dbReference type="NCBIfam" id="NF003764">
    <property type="entry name" value="PRK05355.1"/>
    <property type="match status" value="1"/>
</dbReference>
<evidence type="ECO:0000256" key="6">
    <source>
        <dbReference type="ARBA" id="ARBA00022679"/>
    </source>
</evidence>
<dbReference type="PROSITE" id="PS00595">
    <property type="entry name" value="AA_TRANSFER_CLASS_5"/>
    <property type="match status" value="1"/>
</dbReference>
<evidence type="ECO:0000313" key="14">
    <source>
        <dbReference type="EMBL" id="MEY8662928.1"/>
    </source>
</evidence>
<comment type="cofactor">
    <cofactor evidence="11">
        <name>pyridoxal 5'-phosphate</name>
        <dbReference type="ChEBI" id="CHEBI:597326"/>
    </cofactor>
    <text evidence="11">Binds 1 pyridoxal phosphate per subunit.</text>
</comment>
<comment type="caution">
    <text evidence="14">The sequence shown here is derived from an EMBL/GenBank/DDBJ whole genome shotgun (WGS) entry which is preliminary data.</text>
</comment>
<evidence type="ECO:0000313" key="15">
    <source>
        <dbReference type="Proteomes" id="UP001565236"/>
    </source>
</evidence>
<dbReference type="InterPro" id="IPR000192">
    <property type="entry name" value="Aminotrans_V_dom"/>
</dbReference>
<dbReference type="InterPro" id="IPR020578">
    <property type="entry name" value="Aminotrans_V_PyrdxlP_BS"/>
</dbReference>
<keyword evidence="4 11" id="KW-0032">Aminotransferase</keyword>
<comment type="pathway">
    <text evidence="2 11 12">Amino-acid biosynthesis; L-serine biosynthesis; L-serine from 3-phospho-D-glycerate: step 2/3.</text>
</comment>
<comment type="subunit">
    <text evidence="11">Homodimer.</text>
</comment>
<evidence type="ECO:0000256" key="12">
    <source>
        <dbReference type="RuleBase" id="RU004505"/>
    </source>
</evidence>
<comment type="catalytic activity">
    <reaction evidence="10 11 12">
        <text>O-phospho-L-serine + 2-oxoglutarate = 3-phosphooxypyruvate + L-glutamate</text>
        <dbReference type="Rhea" id="RHEA:14329"/>
        <dbReference type="ChEBI" id="CHEBI:16810"/>
        <dbReference type="ChEBI" id="CHEBI:18110"/>
        <dbReference type="ChEBI" id="CHEBI:29985"/>
        <dbReference type="ChEBI" id="CHEBI:57524"/>
        <dbReference type="EC" id="2.6.1.52"/>
    </reaction>
</comment>
<protein>
    <recommendedName>
        <fullName evidence="11">Phosphoserine aminotransferase</fullName>
        <ecNumber evidence="11">2.6.1.52</ecNumber>
    </recommendedName>
    <alternativeName>
        <fullName evidence="11">Phosphohydroxythreonine aminotransferase</fullName>
        <shortName evidence="11">PSAT</shortName>
    </alternativeName>
</protein>
<dbReference type="HAMAP" id="MF_00160">
    <property type="entry name" value="SerC_aminotrans_5"/>
    <property type="match status" value="1"/>
</dbReference>
<name>A0ABV4DR35_9LACO</name>
<keyword evidence="6 11" id="KW-0808">Transferase</keyword>
<dbReference type="Pfam" id="PF00266">
    <property type="entry name" value="Aminotran_5"/>
    <property type="match status" value="1"/>
</dbReference>
<feature type="domain" description="Aminotransferase class V" evidence="13">
    <location>
        <begin position="3"/>
        <end position="338"/>
    </location>
</feature>
<dbReference type="EMBL" id="JBCLUF010000034">
    <property type="protein sequence ID" value="MEY8662928.1"/>
    <property type="molecule type" value="Genomic_DNA"/>
</dbReference>
<evidence type="ECO:0000256" key="5">
    <source>
        <dbReference type="ARBA" id="ARBA00022605"/>
    </source>
</evidence>
<evidence type="ECO:0000256" key="4">
    <source>
        <dbReference type="ARBA" id="ARBA00022576"/>
    </source>
</evidence>